<sequence>MSPAGTGGALLVAERASLVVDGATLLPETSVAIDAGECIALLGSNGAGKTTLLRLLSGRVRPSGGRVLLRGRPVEEREAATRRAMAMLIEPPALYPDLTISDHLALVTALWDDAGPVEDALARFELVALRDRFPHELSSGQRQLAHLALVFARPAEVLLLDEPEQRLDTDRRGLLAEAILEARERGTAVACASHDPELVERIADRRVRVGE</sequence>
<dbReference type="RefSeq" id="WP_344032707.1">
    <property type="nucleotide sequence ID" value="NZ_BAAAOB010000003.1"/>
</dbReference>
<dbReference type="InterPro" id="IPR003439">
    <property type="entry name" value="ABC_transporter-like_ATP-bd"/>
</dbReference>
<proteinExistence type="predicted"/>
<evidence type="ECO:0000256" key="1">
    <source>
        <dbReference type="ARBA" id="ARBA00022448"/>
    </source>
</evidence>
<dbReference type="InterPro" id="IPR051782">
    <property type="entry name" value="ABC_Transporter_VariousFunc"/>
</dbReference>
<evidence type="ECO:0000259" key="4">
    <source>
        <dbReference type="PROSITE" id="PS50893"/>
    </source>
</evidence>
<accession>A0ABN2LNZ9</accession>
<name>A0ABN2LNZ9_9MICO</name>
<keyword evidence="1" id="KW-0813">Transport</keyword>
<feature type="domain" description="ABC transporter" evidence="4">
    <location>
        <begin position="11"/>
        <end position="211"/>
    </location>
</feature>
<keyword evidence="6" id="KW-1185">Reference proteome</keyword>
<dbReference type="Proteomes" id="UP001500851">
    <property type="component" value="Unassembled WGS sequence"/>
</dbReference>
<dbReference type="PANTHER" id="PTHR42939">
    <property type="entry name" value="ABC TRANSPORTER ATP-BINDING PROTEIN ALBC-RELATED"/>
    <property type="match status" value="1"/>
</dbReference>
<evidence type="ECO:0000256" key="2">
    <source>
        <dbReference type="ARBA" id="ARBA00022741"/>
    </source>
</evidence>
<dbReference type="EMBL" id="BAAAOB010000003">
    <property type="protein sequence ID" value="GAA1795018.1"/>
    <property type="molecule type" value="Genomic_DNA"/>
</dbReference>
<comment type="caution">
    <text evidence="5">The sequence shown here is derived from an EMBL/GenBank/DDBJ whole genome shotgun (WGS) entry which is preliminary data.</text>
</comment>
<gene>
    <name evidence="5" type="ORF">GCM10009768_25130</name>
</gene>
<dbReference type="GO" id="GO:0005524">
    <property type="term" value="F:ATP binding"/>
    <property type="evidence" value="ECO:0007669"/>
    <property type="project" value="UniProtKB-KW"/>
</dbReference>
<keyword evidence="2" id="KW-0547">Nucleotide-binding</keyword>
<dbReference type="InterPro" id="IPR027417">
    <property type="entry name" value="P-loop_NTPase"/>
</dbReference>
<protein>
    <submittedName>
        <fullName evidence="5">ABC transporter ATP-binding protein</fullName>
    </submittedName>
</protein>
<dbReference type="Gene3D" id="3.40.50.300">
    <property type="entry name" value="P-loop containing nucleotide triphosphate hydrolases"/>
    <property type="match status" value="1"/>
</dbReference>
<dbReference type="Pfam" id="PF00005">
    <property type="entry name" value="ABC_tran"/>
    <property type="match status" value="1"/>
</dbReference>
<evidence type="ECO:0000313" key="6">
    <source>
        <dbReference type="Proteomes" id="UP001500851"/>
    </source>
</evidence>
<dbReference type="SMART" id="SM00382">
    <property type="entry name" value="AAA"/>
    <property type="match status" value="1"/>
</dbReference>
<dbReference type="PROSITE" id="PS50893">
    <property type="entry name" value="ABC_TRANSPORTER_2"/>
    <property type="match status" value="1"/>
</dbReference>
<dbReference type="SUPFAM" id="SSF52540">
    <property type="entry name" value="P-loop containing nucleoside triphosphate hydrolases"/>
    <property type="match status" value="1"/>
</dbReference>
<keyword evidence="3 5" id="KW-0067">ATP-binding</keyword>
<dbReference type="InterPro" id="IPR003593">
    <property type="entry name" value="AAA+_ATPase"/>
</dbReference>
<evidence type="ECO:0000256" key="3">
    <source>
        <dbReference type="ARBA" id="ARBA00022840"/>
    </source>
</evidence>
<organism evidence="5 6">
    <name type="scientific">Leucobacter iarius</name>
    <dbReference type="NCBI Taxonomy" id="333963"/>
    <lineage>
        <taxon>Bacteria</taxon>
        <taxon>Bacillati</taxon>
        <taxon>Actinomycetota</taxon>
        <taxon>Actinomycetes</taxon>
        <taxon>Micrococcales</taxon>
        <taxon>Microbacteriaceae</taxon>
        <taxon>Leucobacter</taxon>
    </lineage>
</organism>
<evidence type="ECO:0000313" key="5">
    <source>
        <dbReference type="EMBL" id="GAA1795018.1"/>
    </source>
</evidence>
<dbReference type="PANTHER" id="PTHR42939:SF1">
    <property type="entry name" value="ABC TRANSPORTER ATP-BINDING PROTEIN ALBC-RELATED"/>
    <property type="match status" value="1"/>
</dbReference>
<reference evidence="5 6" key="1">
    <citation type="journal article" date="2019" name="Int. J. Syst. Evol. Microbiol.">
        <title>The Global Catalogue of Microorganisms (GCM) 10K type strain sequencing project: providing services to taxonomists for standard genome sequencing and annotation.</title>
        <authorList>
            <consortium name="The Broad Institute Genomics Platform"/>
            <consortium name="The Broad Institute Genome Sequencing Center for Infectious Disease"/>
            <person name="Wu L."/>
            <person name="Ma J."/>
        </authorList>
    </citation>
    <scope>NUCLEOTIDE SEQUENCE [LARGE SCALE GENOMIC DNA]</scope>
    <source>
        <strain evidence="5 6">JCM 14736</strain>
    </source>
</reference>